<sequence length="113" mass="12866">MDMITVVDGEDYKLEVNLSRPCSPVTLEAIREYLVSNKHTTMFKYTGYWKYQFSVKTKPIVINGETFVITGFVGGTSDYIYKFSPEESTLFDDFNYAGGGSECPSDVYIEFCK</sequence>
<gene>
    <name evidence="1" type="ORF">KOM_12_251</name>
</gene>
<accession>A0A8F8KPQ0</accession>
<evidence type="ECO:0000313" key="1">
    <source>
        <dbReference type="EMBL" id="QYA18520.1"/>
    </source>
</evidence>
<proteinExistence type="predicted"/>
<organism evidence="1">
    <name type="scientific">Clandestinovirus</name>
    <dbReference type="NCBI Taxonomy" id="2831644"/>
    <lineage>
        <taxon>Viruses</taxon>
    </lineage>
</organism>
<reference evidence="1" key="1">
    <citation type="submission" date="2021-06" db="EMBL/GenBank/DDBJ databases">
        <authorList>
            <person name="Rolland C."/>
        </authorList>
    </citation>
    <scope>NUCLEOTIDE SEQUENCE</scope>
    <source>
        <strain evidence="1">347.936635</strain>
    </source>
</reference>
<protein>
    <submittedName>
        <fullName evidence="1">Uncharacterized protein</fullName>
    </submittedName>
</protein>
<name>A0A8F8KPQ0_9VIRU</name>
<dbReference type="EMBL" id="MZ420154">
    <property type="protein sequence ID" value="QYA18520.1"/>
    <property type="molecule type" value="Genomic_DNA"/>
</dbReference>